<dbReference type="Proteomes" id="UP000044071">
    <property type="component" value="Unassembled WGS sequence"/>
</dbReference>
<dbReference type="OrthoDB" id="5642834at2"/>
<evidence type="ECO:0000313" key="1">
    <source>
        <dbReference type="EMBL" id="CDZ77012.1"/>
    </source>
</evidence>
<evidence type="ECO:0000313" key="2">
    <source>
        <dbReference type="Proteomes" id="UP000044071"/>
    </source>
</evidence>
<dbReference type="EMBL" id="CCSB01000001">
    <property type="protein sequence ID" value="CDZ77012.1"/>
    <property type="molecule type" value="Genomic_DNA"/>
</dbReference>
<sequence length="142" mass="16223">MQAKIELYKNDVEQFIDDIRRLFDTTEDLTERANRQGVFDTLLTLATYATPSQLESEFKRTLPREADETLNYLRNKLKEINGVCTSTLSTSHELYSGPFLGFADASTQQAFRNELSDEITRLVLGKMGQTFEPESFSLVSPR</sequence>
<accession>A0A078KVI5</accession>
<dbReference type="eggNOG" id="ENOG5031EEW">
    <property type="taxonomic scope" value="Bacteria"/>
</dbReference>
<gene>
    <name evidence="1" type="ORF">BN59_01291</name>
</gene>
<dbReference type="RefSeq" id="WP_043873432.1">
    <property type="nucleotide sequence ID" value="NZ_CCVW01000001.1"/>
</dbReference>
<name>A0A078KVI5_9GAMM</name>
<dbReference type="AlphaFoldDB" id="A0A078KVI5"/>
<reference evidence="1 2" key="1">
    <citation type="submission" date="2014-06" db="EMBL/GenBank/DDBJ databases">
        <authorList>
            <person name="Urmite Genomes Urmite Genomes"/>
        </authorList>
    </citation>
    <scope>NUCLEOTIDE SEQUENCE [LARGE SCALE GENOMIC DNA]</scope>
</reference>
<protein>
    <submittedName>
        <fullName evidence="1">Uncharacterized protein</fullName>
    </submittedName>
</protein>
<proteinExistence type="predicted"/>
<keyword evidence="2" id="KW-1185">Reference proteome</keyword>
<organism evidence="1 2">
    <name type="scientific">Legionella massiliensis</name>
    <dbReference type="NCBI Taxonomy" id="1034943"/>
    <lineage>
        <taxon>Bacteria</taxon>
        <taxon>Pseudomonadati</taxon>
        <taxon>Pseudomonadota</taxon>
        <taxon>Gammaproteobacteria</taxon>
        <taxon>Legionellales</taxon>
        <taxon>Legionellaceae</taxon>
        <taxon>Legionella</taxon>
    </lineage>
</organism>